<protein>
    <recommendedName>
        <fullName evidence="3">AB hydrolase-1 domain-containing protein</fullName>
    </recommendedName>
</protein>
<proteinExistence type="inferred from homology"/>
<dbReference type="InterPro" id="IPR029058">
    <property type="entry name" value="AB_hydrolase_fold"/>
</dbReference>
<reference evidence="4" key="1">
    <citation type="submission" date="2023-01" db="EMBL/GenBank/DDBJ databases">
        <title>Metagenome sequencing of chrysophaentin producing Chrysophaeum taylorii.</title>
        <authorList>
            <person name="Davison J."/>
            <person name="Bewley C."/>
        </authorList>
    </citation>
    <scope>NUCLEOTIDE SEQUENCE</scope>
    <source>
        <strain evidence="4">NIES-1699</strain>
    </source>
</reference>
<dbReference type="Gene3D" id="3.40.50.1820">
    <property type="entry name" value="alpha/beta hydrolase"/>
    <property type="match status" value="1"/>
</dbReference>
<dbReference type="PRINTS" id="PR00111">
    <property type="entry name" value="ABHYDROLASE"/>
</dbReference>
<comment type="similarity">
    <text evidence="1">Belongs to the peptidase S33 family.</text>
</comment>
<evidence type="ECO:0000259" key="3">
    <source>
        <dbReference type="Pfam" id="PF00561"/>
    </source>
</evidence>
<comment type="caution">
    <text evidence="4">The sequence shown here is derived from an EMBL/GenBank/DDBJ whole genome shotgun (WGS) entry which is preliminary data.</text>
</comment>
<evidence type="ECO:0000256" key="1">
    <source>
        <dbReference type="ARBA" id="ARBA00010088"/>
    </source>
</evidence>
<evidence type="ECO:0000313" key="4">
    <source>
        <dbReference type="EMBL" id="KAJ8598649.1"/>
    </source>
</evidence>
<dbReference type="GO" id="GO:0008233">
    <property type="term" value="F:peptidase activity"/>
    <property type="evidence" value="ECO:0007669"/>
    <property type="project" value="InterPro"/>
</dbReference>
<keyword evidence="2" id="KW-0378">Hydrolase</keyword>
<organism evidence="4 5">
    <name type="scientific">Chrysophaeum taylorii</name>
    <dbReference type="NCBI Taxonomy" id="2483200"/>
    <lineage>
        <taxon>Eukaryota</taxon>
        <taxon>Sar</taxon>
        <taxon>Stramenopiles</taxon>
        <taxon>Ochrophyta</taxon>
        <taxon>Pelagophyceae</taxon>
        <taxon>Pelagomonadales</taxon>
        <taxon>Pelagomonadaceae</taxon>
        <taxon>Chrysophaeum</taxon>
    </lineage>
</organism>
<dbReference type="SUPFAM" id="SSF53474">
    <property type="entry name" value="alpha/beta-Hydrolases"/>
    <property type="match status" value="1"/>
</dbReference>
<accession>A0AAD7XHS8</accession>
<dbReference type="InterPro" id="IPR002410">
    <property type="entry name" value="Peptidase_S33"/>
</dbReference>
<dbReference type="PANTHER" id="PTHR43248">
    <property type="entry name" value="2-SUCCINYL-6-HYDROXY-2,4-CYCLOHEXADIENE-1-CARBOXYLATE SYNTHASE"/>
    <property type="match status" value="1"/>
</dbReference>
<name>A0AAD7XHS8_9STRA</name>
<evidence type="ECO:0000256" key="2">
    <source>
        <dbReference type="ARBA" id="ARBA00022801"/>
    </source>
</evidence>
<dbReference type="GO" id="GO:0006508">
    <property type="term" value="P:proteolysis"/>
    <property type="evidence" value="ECO:0007669"/>
    <property type="project" value="InterPro"/>
</dbReference>
<dbReference type="InterPro" id="IPR051601">
    <property type="entry name" value="Serine_prot/Carboxylest_S33"/>
</dbReference>
<evidence type="ECO:0000313" key="5">
    <source>
        <dbReference type="Proteomes" id="UP001230188"/>
    </source>
</evidence>
<dbReference type="PANTHER" id="PTHR43248:SF2">
    <property type="entry name" value="PROLYL AMINOPEPTIDASE"/>
    <property type="match status" value="1"/>
</dbReference>
<sequence length="432" mass="48089">MGLQPRVVPGADLWVQEHRVEVPLDHDDDSKEGKISVFVREVRKASRSQEELPYLLYLQGGPGFPSPRPTVPLGGWLKAAVERFRVLLLDQRGTGRSTPLQTSEVVDESIVHYRADAIVKDCEVVRQAVCGGQKLTLLGQSFGGFCVLSYVSFFPEAIERAMLTCGLAPVGVGVDDVYRATFRRMEARCAKFYARYPEDIELVRRIVRELRDSPRPTPRGGTLTARRFLQLGLLLGSGAGLESLHDLLEGAKEGITPNFVVAVERAQEAFETNPIYWVLHESIYCCAATQAQPSAWAAERVQAQLGDAWDYSTRLEPGDPPILLTGEMVYSWMGDDYAALRPLAKVAAAVAAKADWGPVYDMDVLRNSPVPTACLVSYDDIYVEREFSERVAALLGPNCRCWITNEFQHSGLRDQPVIFDRLLEMACAYLEF</sequence>
<dbReference type="AlphaFoldDB" id="A0AAD7XHS8"/>
<feature type="domain" description="AB hydrolase-1" evidence="3">
    <location>
        <begin position="55"/>
        <end position="199"/>
    </location>
</feature>
<dbReference type="EMBL" id="JAQMWT010000667">
    <property type="protein sequence ID" value="KAJ8598649.1"/>
    <property type="molecule type" value="Genomic_DNA"/>
</dbReference>
<dbReference type="Pfam" id="PF00561">
    <property type="entry name" value="Abhydrolase_1"/>
    <property type="match status" value="1"/>
</dbReference>
<gene>
    <name evidence="4" type="ORF">CTAYLR_003039</name>
</gene>
<dbReference type="Proteomes" id="UP001230188">
    <property type="component" value="Unassembled WGS sequence"/>
</dbReference>
<dbReference type="PRINTS" id="PR00793">
    <property type="entry name" value="PROAMNOPTASE"/>
</dbReference>
<dbReference type="InterPro" id="IPR000073">
    <property type="entry name" value="AB_hydrolase_1"/>
</dbReference>
<keyword evidence="5" id="KW-1185">Reference proteome</keyword>